<proteinExistence type="predicted"/>
<gene>
    <name evidence="2" type="ORF">SFRICE_006241</name>
</gene>
<feature type="region of interest" description="Disordered" evidence="1">
    <location>
        <begin position="29"/>
        <end position="90"/>
    </location>
</feature>
<protein>
    <submittedName>
        <fullName evidence="2">SFRICE_006241</fullName>
    </submittedName>
</protein>
<evidence type="ECO:0000313" key="2">
    <source>
        <dbReference type="EMBL" id="SOQ45768.1"/>
    </source>
</evidence>
<sequence length="214" mass="23465">MSTLLCIRSGWRIVVRALTWRRLRRVQRRGARLQRQTEARAGQSQLAQQDPHAAKHIPLTARALTHSVSRLRSAGRERARGGTRWRTGGALLRPPPPRLVAISRRLTSRRRRHGCDVINGTSHGPPAAASPRPPARACANGIASTGRSFHTAAPPAPGRYFVPASLCLSFPRLNSRLHLVCKTIKWACVRLVITQGWRSVALTASQEAAAGEPT</sequence>
<evidence type="ECO:0000256" key="1">
    <source>
        <dbReference type="SAM" id="MobiDB-lite"/>
    </source>
</evidence>
<feature type="region of interest" description="Disordered" evidence="1">
    <location>
        <begin position="116"/>
        <end position="135"/>
    </location>
</feature>
<organism evidence="2">
    <name type="scientific">Spodoptera frugiperda</name>
    <name type="common">Fall armyworm</name>
    <dbReference type="NCBI Taxonomy" id="7108"/>
    <lineage>
        <taxon>Eukaryota</taxon>
        <taxon>Metazoa</taxon>
        <taxon>Ecdysozoa</taxon>
        <taxon>Arthropoda</taxon>
        <taxon>Hexapoda</taxon>
        <taxon>Insecta</taxon>
        <taxon>Pterygota</taxon>
        <taxon>Neoptera</taxon>
        <taxon>Endopterygota</taxon>
        <taxon>Lepidoptera</taxon>
        <taxon>Glossata</taxon>
        <taxon>Ditrysia</taxon>
        <taxon>Noctuoidea</taxon>
        <taxon>Noctuidae</taxon>
        <taxon>Amphipyrinae</taxon>
        <taxon>Spodoptera</taxon>
    </lineage>
</organism>
<name>A0A2H1VY65_SPOFR</name>
<dbReference type="EMBL" id="ODYU01005169">
    <property type="protein sequence ID" value="SOQ45768.1"/>
    <property type="molecule type" value="Genomic_DNA"/>
</dbReference>
<dbReference type="AlphaFoldDB" id="A0A2H1VY65"/>
<accession>A0A2H1VY65</accession>
<reference evidence="2" key="1">
    <citation type="submission" date="2016-07" db="EMBL/GenBank/DDBJ databases">
        <authorList>
            <person name="Bretaudeau A."/>
        </authorList>
    </citation>
    <scope>NUCLEOTIDE SEQUENCE</scope>
    <source>
        <strain evidence="2">Rice</strain>
        <tissue evidence="2">Whole body</tissue>
    </source>
</reference>